<dbReference type="Proteomes" id="UP000324800">
    <property type="component" value="Unassembled WGS sequence"/>
</dbReference>
<protein>
    <submittedName>
        <fullName evidence="1">Uncharacterized protein</fullName>
    </submittedName>
</protein>
<evidence type="ECO:0000313" key="2">
    <source>
        <dbReference type="Proteomes" id="UP000324800"/>
    </source>
</evidence>
<sequence length="112" mass="12647">VISSIIFAAEQIIESEAESKDQELLTNKLDRIVADGTDDIVYEDQSEHAIEHKHFTNGNDGLRRNDCGRCYRPLSTLKLIQRSVPQNNPPTFHFTMYTDQMDSEETAAGCSN</sequence>
<comment type="caution">
    <text evidence="1">The sequence shown here is derived from an EMBL/GenBank/DDBJ whole genome shotgun (WGS) entry which is preliminary data.</text>
</comment>
<name>A0A5J4TE76_9EUKA</name>
<organism evidence="1 2">
    <name type="scientific">Streblomastix strix</name>
    <dbReference type="NCBI Taxonomy" id="222440"/>
    <lineage>
        <taxon>Eukaryota</taxon>
        <taxon>Metamonada</taxon>
        <taxon>Preaxostyla</taxon>
        <taxon>Oxymonadida</taxon>
        <taxon>Streblomastigidae</taxon>
        <taxon>Streblomastix</taxon>
    </lineage>
</organism>
<reference evidence="1 2" key="1">
    <citation type="submission" date="2019-03" db="EMBL/GenBank/DDBJ databases">
        <title>Single cell metagenomics reveals metabolic interactions within the superorganism composed of flagellate Streblomastix strix and complex community of Bacteroidetes bacteria on its surface.</title>
        <authorList>
            <person name="Treitli S.C."/>
            <person name="Kolisko M."/>
            <person name="Husnik F."/>
            <person name="Keeling P."/>
            <person name="Hampl V."/>
        </authorList>
    </citation>
    <scope>NUCLEOTIDE SEQUENCE [LARGE SCALE GENOMIC DNA]</scope>
    <source>
        <strain evidence="1">ST1C</strain>
    </source>
</reference>
<gene>
    <name evidence="1" type="ORF">EZS28_048533</name>
</gene>
<proteinExistence type="predicted"/>
<dbReference type="AlphaFoldDB" id="A0A5J4TE76"/>
<accession>A0A5J4TE76</accession>
<evidence type="ECO:0000313" key="1">
    <source>
        <dbReference type="EMBL" id="KAA6355940.1"/>
    </source>
</evidence>
<feature type="non-terminal residue" evidence="1">
    <location>
        <position position="1"/>
    </location>
</feature>
<feature type="non-terminal residue" evidence="1">
    <location>
        <position position="112"/>
    </location>
</feature>
<dbReference type="EMBL" id="SNRW01033790">
    <property type="protein sequence ID" value="KAA6355940.1"/>
    <property type="molecule type" value="Genomic_DNA"/>
</dbReference>